<evidence type="ECO:0000313" key="3">
    <source>
        <dbReference type="Proteomes" id="UP001162734"/>
    </source>
</evidence>
<proteinExistence type="predicted"/>
<sequence>MLDRRRGAAGPPGAHRCGARSGGSTRSPMGERRRGRRALDPAAVPSWCWRSAPVSALHEGAALPSCHAVRRRRAARLRCAPREGSRRLWCGADRCTGEFASGRRGGALPPRRAGRAGEGRSAVQGASVPDLRDRRRGGCGAALSDAGAGREPRAKRLATCSPRAALGRHRPTPIAPRGSGLLPGRVNLLSPAEVKARSRRPGRRERGGGPALRASPSGPTIVVDGISARVGRRSGGRVRGRVLPRCSRRPARRATGAWRRRPLLRKSRLRGR</sequence>
<dbReference type="Proteomes" id="UP001162734">
    <property type="component" value="Chromosome"/>
</dbReference>
<dbReference type="EMBL" id="AP025592">
    <property type="protein sequence ID" value="BDG10709.1"/>
    <property type="molecule type" value="Genomic_DNA"/>
</dbReference>
<feature type="region of interest" description="Disordered" evidence="1">
    <location>
        <begin position="246"/>
        <end position="272"/>
    </location>
</feature>
<feature type="region of interest" description="Disordered" evidence="1">
    <location>
        <begin position="1"/>
        <end position="38"/>
    </location>
</feature>
<evidence type="ECO:0000256" key="1">
    <source>
        <dbReference type="SAM" id="MobiDB-lite"/>
    </source>
</evidence>
<feature type="region of interest" description="Disordered" evidence="1">
    <location>
        <begin position="193"/>
        <end position="220"/>
    </location>
</feature>
<name>A0ABM7XFM7_9BACT</name>
<protein>
    <recommendedName>
        <fullName evidence="4">LigA</fullName>
    </recommendedName>
</protein>
<feature type="compositionally biased region" description="Low complexity" evidence="1">
    <location>
        <begin position="101"/>
        <end position="111"/>
    </location>
</feature>
<accession>A0ABM7XFM7</accession>
<feature type="region of interest" description="Disordered" evidence="1">
    <location>
        <begin position="101"/>
        <end position="154"/>
    </location>
</feature>
<organism evidence="2 3">
    <name type="scientific">Anaeromyxobacter paludicola</name>
    <dbReference type="NCBI Taxonomy" id="2918171"/>
    <lineage>
        <taxon>Bacteria</taxon>
        <taxon>Pseudomonadati</taxon>
        <taxon>Myxococcota</taxon>
        <taxon>Myxococcia</taxon>
        <taxon>Myxococcales</taxon>
        <taxon>Cystobacterineae</taxon>
        <taxon>Anaeromyxobacteraceae</taxon>
        <taxon>Anaeromyxobacter</taxon>
    </lineage>
</organism>
<evidence type="ECO:0000313" key="2">
    <source>
        <dbReference type="EMBL" id="BDG10709.1"/>
    </source>
</evidence>
<evidence type="ECO:0008006" key="4">
    <source>
        <dbReference type="Google" id="ProtNLM"/>
    </source>
</evidence>
<feature type="region of interest" description="Disordered" evidence="1">
    <location>
        <begin position="166"/>
        <end position="185"/>
    </location>
</feature>
<keyword evidence="3" id="KW-1185">Reference proteome</keyword>
<reference evidence="3" key="1">
    <citation type="journal article" date="2022" name="Int. J. Syst. Evol. Microbiol.">
        <title>Anaeromyxobacter oryzae sp. nov., Anaeromyxobacter diazotrophicus sp. nov. and Anaeromyxobacter paludicola sp. nov., isolated from paddy soils.</title>
        <authorList>
            <person name="Itoh H."/>
            <person name="Xu Z."/>
            <person name="Mise K."/>
            <person name="Masuda Y."/>
            <person name="Ushijima N."/>
            <person name="Hayakawa C."/>
            <person name="Shiratori Y."/>
            <person name="Senoo K."/>
        </authorList>
    </citation>
    <scope>NUCLEOTIDE SEQUENCE [LARGE SCALE GENOMIC DNA]</scope>
    <source>
        <strain evidence="3">Red630</strain>
    </source>
</reference>
<gene>
    <name evidence="2" type="ORF">AMPC_38220</name>
</gene>